<feature type="compositionally biased region" description="Basic and acidic residues" evidence="1">
    <location>
        <begin position="135"/>
        <end position="145"/>
    </location>
</feature>
<evidence type="ECO:0000256" key="2">
    <source>
        <dbReference type="SAM" id="Phobius"/>
    </source>
</evidence>
<sequence length="207" mass="23766">MCRVLWGRRTGAGSAGAPIRLFFGWGVVVVKVEFLIVASVGERAPFSEQWQWARAPRRSPCKACSVEESVFCRRRVSKEGWTRWRWRWRWRWRPRWLVVEVVSVCVVLLVAEDDSLSWRVTCDAGMRARGVNNNNKDKDKDKSGGDGDGDDEDEDEDEDDDNDDDNDDDDDYDGRGEGRNSDCKSWRGKQSRYGGREDGDPLRVAEV</sequence>
<keyword evidence="2" id="KW-0472">Membrane</keyword>
<feature type="compositionally biased region" description="Basic and acidic residues" evidence="1">
    <location>
        <begin position="173"/>
        <end position="185"/>
    </location>
</feature>
<feature type="transmembrane region" description="Helical" evidence="2">
    <location>
        <begin position="21"/>
        <end position="41"/>
    </location>
</feature>
<feature type="compositionally biased region" description="Basic and acidic residues" evidence="1">
    <location>
        <begin position="194"/>
        <end position="207"/>
    </location>
</feature>
<keyword evidence="2" id="KW-1133">Transmembrane helix</keyword>
<protein>
    <submittedName>
        <fullName evidence="3">Uncharacterized protein</fullName>
    </submittedName>
</protein>
<keyword evidence="4" id="KW-1185">Reference proteome</keyword>
<accession>A0A6G1KFV5</accession>
<keyword evidence="2" id="KW-0812">Transmembrane</keyword>
<gene>
    <name evidence="3" type="ORF">K504DRAFT_216370</name>
</gene>
<name>A0A6G1KFV5_9PLEO</name>
<feature type="compositionally biased region" description="Acidic residues" evidence="1">
    <location>
        <begin position="147"/>
        <end position="172"/>
    </location>
</feature>
<dbReference type="Proteomes" id="UP000799428">
    <property type="component" value="Unassembled WGS sequence"/>
</dbReference>
<evidence type="ECO:0000256" key="1">
    <source>
        <dbReference type="SAM" id="MobiDB-lite"/>
    </source>
</evidence>
<feature type="region of interest" description="Disordered" evidence="1">
    <location>
        <begin position="129"/>
        <end position="207"/>
    </location>
</feature>
<dbReference type="EMBL" id="MU005767">
    <property type="protein sequence ID" value="KAF2711291.1"/>
    <property type="molecule type" value="Genomic_DNA"/>
</dbReference>
<evidence type="ECO:0000313" key="3">
    <source>
        <dbReference type="EMBL" id="KAF2711291.1"/>
    </source>
</evidence>
<proteinExistence type="predicted"/>
<organism evidence="3 4">
    <name type="scientific">Pleomassaria siparia CBS 279.74</name>
    <dbReference type="NCBI Taxonomy" id="1314801"/>
    <lineage>
        <taxon>Eukaryota</taxon>
        <taxon>Fungi</taxon>
        <taxon>Dikarya</taxon>
        <taxon>Ascomycota</taxon>
        <taxon>Pezizomycotina</taxon>
        <taxon>Dothideomycetes</taxon>
        <taxon>Pleosporomycetidae</taxon>
        <taxon>Pleosporales</taxon>
        <taxon>Pleomassariaceae</taxon>
        <taxon>Pleomassaria</taxon>
    </lineage>
</organism>
<dbReference type="AlphaFoldDB" id="A0A6G1KFV5"/>
<evidence type="ECO:0000313" key="4">
    <source>
        <dbReference type="Proteomes" id="UP000799428"/>
    </source>
</evidence>
<reference evidence="3" key="1">
    <citation type="journal article" date="2020" name="Stud. Mycol.">
        <title>101 Dothideomycetes genomes: a test case for predicting lifestyles and emergence of pathogens.</title>
        <authorList>
            <person name="Haridas S."/>
            <person name="Albert R."/>
            <person name="Binder M."/>
            <person name="Bloem J."/>
            <person name="Labutti K."/>
            <person name="Salamov A."/>
            <person name="Andreopoulos B."/>
            <person name="Baker S."/>
            <person name="Barry K."/>
            <person name="Bills G."/>
            <person name="Bluhm B."/>
            <person name="Cannon C."/>
            <person name="Castanera R."/>
            <person name="Culley D."/>
            <person name="Daum C."/>
            <person name="Ezra D."/>
            <person name="Gonzalez J."/>
            <person name="Henrissat B."/>
            <person name="Kuo A."/>
            <person name="Liang C."/>
            <person name="Lipzen A."/>
            <person name="Lutzoni F."/>
            <person name="Magnuson J."/>
            <person name="Mondo S."/>
            <person name="Nolan M."/>
            <person name="Ohm R."/>
            <person name="Pangilinan J."/>
            <person name="Park H.-J."/>
            <person name="Ramirez L."/>
            <person name="Alfaro M."/>
            <person name="Sun H."/>
            <person name="Tritt A."/>
            <person name="Yoshinaga Y."/>
            <person name="Zwiers L.-H."/>
            <person name="Turgeon B."/>
            <person name="Goodwin S."/>
            <person name="Spatafora J."/>
            <person name="Crous P."/>
            <person name="Grigoriev I."/>
        </authorList>
    </citation>
    <scope>NUCLEOTIDE SEQUENCE</scope>
    <source>
        <strain evidence="3">CBS 279.74</strain>
    </source>
</reference>